<dbReference type="EMBL" id="LXQA010158131">
    <property type="protein sequence ID" value="MCI27235.1"/>
    <property type="molecule type" value="Genomic_DNA"/>
</dbReference>
<proteinExistence type="predicted"/>
<dbReference type="Proteomes" id="UP000265520">
    <property type="component" value="Unassembled WGS sequence"/>
</dbReference>
<accession>A0A392QVF5</accession>
<reference evidence="1 2" key="1">
    <citation type="journal article" date="2018" name="Front. Plant Sci.">
        <title>Red Clover (Trifolium pratense) and Zigzag Clover (T. medium) - A Picture of Genomic Similarities and Differences.</title>
        <authorList>
            <person name="Dluhosova J."/>
            <person name="Istvanek J."/>
            <person name="Nedelnik J."/>
            <person name="Repkova J."/>
        </authorList>
    </citation>
    <scope>NUCLEOTIDE SEQUENCE [LARGE SCALE GENOMIC DNA]</scope>
    <source>
        <strain evidence="2">cv. 10/8</strain>
        <tissue evidence="1">Leaf</tissue>
    </source>
</reference>
<organism evidence="1 2">
    <name type="scientific">Trifolium medium</name>
    <dbReference type="NCBI Taxonomy" id="97028"/>
    <lineage>
        <taxon>Eukaryota</taxon>
        <taxon>Viridiplantae</taxon>
        <taxon>Streptophyta</taxon>
        <taxon>Embryophyta</taxon>
        <taxon>Tracheophyta</taxon>
        <taxon>Spermatophyta</taxon>
        <taxon>Magnoliopsida</taxon>
        <taxon>eudicotyledons</taxon>
        <taxon>Gunneridae</taxon>
        <taxon>Pentapetalae</taxon>
        <taxon>rosids</taxon>
        <taxon>fabids</taxon>
        <taxon>Fabales</taxon>
        <taxon>Fabaceae</taxon>
        <taxon>Papilionoideae</taxon>
        <taxon>50 kb inversion clade</taxon>
        <taxon>NPAAA clade</taxon>
        <taxon>Hologalegina</taxon>
        <taxon>IRL clade</taxon>
        <taxon>Trifolieae</taxon>
        <taxon>Trifolium</taxon>
    </lineage>
</organism>
<comment type="caution">
    <text evidence="1">The sequence shown here is derived from an EMBL/GenBank/DDBJ whole genome shotgun (WGS) entry which is preliminary data.</text>
</comment>
<sequence length="47" mass="5484">MSSAAWAQLEETFLQRVHSLIHNSDFDFWRNGRFLVYSGSQLASHKD</sequence>
<protein>
    <submittedName>
        <fullName evidence="1">Squamosa promoter-binding-like protein 14-like</fullName>
    </submittedName>
</protein>
<evidence type="ECO:0000313" key="2">
    <source>
        <dbReference type="Proteomes" id="UP000265520"/>
    </source>
</evidence>
<feature type="non-terminal residue" evidence="1">
    <location>
        <position position="47"/>
    </location>
</feature>
<name>A0A392QVF5_9FABA</name>
<dbReference type="AlphaFoldDB" id="A0A392QVF5"/>
<evidence type="ECO:0000313" key="1">
    <source>
        <dbReference type="EMBL" id="MCI27235.1"/>
    </source>
</evidence>
<keyword evidence="2" id="KW-1185">Reference proteome</keyword>